<evidence type="ECO:0000256" key="7">
    <source>
        <dbReference type="ARBA" id="ARBA00022832"/>
    </source>
</evidence>
<protein>
    <recommendedName>
        <fullName evidence="11">NADH:flavin oxidoreductase/NADH oxidase N-terminal domain-containing protein</fullName>
    </recommendedName>
</protein>
<comment type="similarity">
    <text evidence="2">Belongs to the NADH:flavin oxidoreductase/NADH oxidase family.</text>
</comment>
<feature type="domain" description="NADH:flavin oxidoreductase/NADH oxidase N-terminal" evidence="11">
    <location>
        <begin position="317"/>
        <end position="370"/>
    </location>
</feature>
<keyword evidence="5" id="KW-0288">FMN</keyword>
<dbReference type="GO" id="GO:0010181">
    <property type="term" value="F:FMN binding"/>
    <property type="evidence" value="ECO:0007669"/>
    <property type="project" value="InterPro"/>
</dbReference>
<dbReference type="GO" id="GO:0006633">
    <property type="term" value="P:fatty acid biosynthetic process"/>
    <property type="evidence" value="ECO:0007669"/>
    <property type="project" value="UniProtKB-KW"/>
</dbReference>
<organism evidence="12 13">
    <name type="scientific">Zingiber officinale</name>
    <name type="common">Ginger</name>
    <name type="synonym">Amomum zingiber</name>
    <dbReference type="NCBI Taxonomy" id="94328"/>
    <lineage>
        <taxon>Eukaryota</taxon>
        <taxon>Viridiplantae</taxon>
        <taxon>Streptophyta</taxon>
        <taxon>Embryophyta</taxon>
        <taxon>Tracheophyta</taxon>
        <taxon>Spermatophyta</taxon>
        <taxon>Magnoliopsida</taxon>
        <taxon>Liliopsida</taxon>
        <taxon>Zingiberales</taxon>
        <taxon>Zingiberaceae</taxon>
        <taxon>Zingiber</taxon>
    </lineage>
</organism>
<dbReference type="GO" id="GO:0016491">
    <property type="term" value="F:oxidoreductase activity"/>
    <property type="evidence" value="ECO:0007669"/>
    <property type="project" value="InterPro"/>
</dbReference>
<accession>A0A8J5LIZ5</accession>
<sequence length="386" mass="43322">MAFIKNFKFRSQPPFSFLIESEKVTNLHFFSRPATPDKYTSADHYKPSGRKGSRSLFASNSVPLLTVYKIGKFDLSHRIVLAPLTRQRSYGNVPQPHAILYYSQRASKGGLLISEATGVSDTAQGYEYTPGIWTKEQVEAWTPIVDAVHEKGGTFFCQIWHVGRVSNTGTSLKPLPFSLLLAKVSLTILLRITSISPQLRANGVDEVSFSVPRRLETEEIPLVVNDFRLAARNAIEAGFDGVEIHGAHGHLIDQFLKDQVNDHTDQYGGSLENRCRFALEKPEIPILKLSDCTWLMLSTNMGLHTVIWWSPGCLPPMRKAFKGTFIAVRGYDREEDNHAISSGYADLVAYGRIFLANPDLPRRFELNAPLNKYNRETFYTSNPVVG</sequence>
<evidence type="ECO:0000256" key="9">
    <source>
        <dbReference type="ARBA" id="ARBA00023098"/>
    </source>
</evidence>
<evidence type="ECO:0000256" key="4">
    <source>
        <dbReference type="ARBA" id="ARBA00022630"/>
    </source>
</evidence>
<reference evidence="12 13" key="1">
    <citation type="submission" date="2020-08" db="EMBL/GenBank/DDBJ databases">
        <title>Plant Genome Project.</title>
        <authorList>
            <person name="Zhang R.-G."/>
        </authorList>
    </citation>
    <scope>NUCLEOTIDE SEQUENCE [LARGE SCALE GENOMIC DNA]</scope>
    <source>
        <tissue evidence="12">Rhizome</tissue>
    </source>
</reference>
<dbReference type="GO" id="GO:0031408">
    <property type="term" value="P:oxylipin biosynthetic process"/>
    <property type="evidence" value="ECO:0007669"/>
    <property type="project" value="UniProtKB-KW"/>
</dbReference>
<dbReference type="Pfam" id="PF00724">
    <property type="entry name" value="Oxidored_FMN"/>
    <property type="match status" value="2"/>
</dbReference>
<evidence type="ECO:0000256" key="2">
    <source>
        <dbReference type="ARBA" id="ARBA00005979"/>
    </source>
</evidence>
<dbReference type="Proteomes" id="UP000734854">
    <property type="component" value="Unassembled WGS sequence"/>
</dbReference>
<evidence type="ECO:0000256" key="6">
    <source>
        <dbReference type="ARBA" id="ARBA00022767"/>
    </source>
</evidence>
<dbReference type="EMBL" id="JACMSC010000005">
    <property type="protein sequence ID" value="KAG6521716.1"/>
    <property type="molecule type" value="Genomic_DNA"/>
</dbReference>
<comment type="cofactor">
    <cofactor evidence="1">
        <name>FMN</name>
        <dbReference type="ChEBI" id="CHEBI:58210"/>
    </cofactor>
</comment>
<dbReference type="InterPro" id="IPR045247">
    <property type="entry name" value="Oye-like"/>
</dbReference>
<dbReference type="Gene3D" id="3.20.20.70">
    <property type="entry name" value="Aldolase class I"/>
    <property type="match status" value="2"/>
</dbReference>
<dbReference type="InterPro" id="IPR001155">
    <property type="entry name" value="OxRdtase_FMN_N"/>
</dbReference>
<keyword evidence="6" id="KW-0925">Oxylipin biosynthesis</keyword>
<dbReference type="PANTHER" id="PTHR22893">
    <property type="entry name" value="NADH OXIDOREDUCTASE-RELATED"/>
    <property type="match status" value="1"/>
</dbReference>
<name>A0A8J5LIZ5_ZINOF</name>
<comment type="caution">
    <text evidence="12">The sequence shown here is derived from an EMBL/GenBank/DDBJ whole genome shotgun (WGS) entry which is preliminary data.</text>
</comment>
<keyword evidence="7" id="KW-0276">Fatty acid metabolism</keyword>
<keyword evidence="4" id="KW-0285">Flavoprotein</keyword>
<dbReference type="AlphaFoldDB" id="A0A8J5LIZ5"/>
<keyword evidence="8" id="KW-0521">NADP</keyword>
<dbReference type="InterPro" id="IPR013785">
    <property type="entry name" value="Aldolase_TIM"/>
</dbReference>
<evidence type="ECO:0000256" key="5">
    <source>
        <dbReference type="ARBA" id="ARBA00022643"/>
    </source>
</evidence>
<evidence type="ECO:0000256" key="1">
    <source>
        <dbReference type="ARBA" id="ARBA00001917"/>
    </source>
</evidence>
<dbReference type="PANTHER" id="PTHR22893:SF91">
    <property type="entry name" value="NADPH DEHYDROGENASE 2-RELATED"/>
    <property type="match status" value="1"/>
</dbReference>
<gene>
    <name evidence="12" type="ORF">ZIOFF_018841</name>
</gene>
<keyword evidence="9" id="KW-0443">Lipid metabolism</keyword>
<dbReference type="CDD" id="cd02933">
    <property type="entry name" value="OYE_like_FMN"/>
    <property type="match status" value="1"/>
</dbReference>
<evidence type="ECO:0000256" key="3">
    <source>
        <dbReference type="ARBA" id="ARBA00022516"/>
    </source>
</evidence>
<dbReference type="SUPFAM" id="SSF51395">
    <property type="entry name" value="FMN-linked oxidoreductases"/>
    <property type="match status" value="1"/>
</dbReference>
<evidence type="ECO:0000259" key="11">
    <source>
        <dbReference type="Pfam" id="PF00724"/>
    </source>
</evidence>
<keyword evidence="10" id="KW-0275">Fatty acid biosynthesis</keyword>
<evidence type="ECO:0000256" key="10">
    <source>
        <dbReference type="ARBA" id="ARBA00023160"/>
    </source>
</evidence>
<keyword evidence="13" id="KW-1185">Reference proteome</keyword>
<evidence type="ECO:0000313" key="13">
    <source>
        <dbReference type="Proteomes" id="UP000734854"/>
    </source>
</evidence>
<feature type="domain" description="NADH:flavin oxidoreductase/NADH oxidase N-terminal" evidence="11">
    <location>
        <begin position="69"/>
        <end position="280"/>
    </location>
</feature>
<evidence type="ECO:0000313" key="12">
    <source>
        <dbReference type="EMBL" id="KAG6521716.1"/>
    </source>
</evidence>
<proteinExistence type="inferred from homology"/>
<keyword evidence="3" id="KW-0444">Lipid biosynthesis</keyword>
<evidence type="ECO:0000256" key="8">
    <source>
        <dbReference type="ARBA" id="ARBA00022857"/>
    </source>
</evidence>